<comment type="subcellular location">
    <subcellularLocation>
        <location evidence="5">Periplasm</location>
    </subcellularLocation>
</comment>
<gene>
    <name evidence="7" type="ORF">A9E74_01455</name>
</gene>
<comment type="function">
    <text evidence="5">Transfers electrons from cytochrome c551 to cytochrome oxidase.</text>
</comment>
<dbReference type="InterPro" id="IPR050845">
    <property type="entry name" value="Cu-binding_ET"/>
</dbReference>
<dbReference type="InterPro" id="IPR008972">
    <property type="entry name" value="Cupredoxin"/>
</dbReference>
<keyword evidence="3 5" id="KW-0249">Electron transport</keyword>
<keyword evidence="8" id="KW-1185">Reference proteome</keyword>
<dbReference type="Proteomes" id="UP000094379">
    <property type="component" value="Unassembled WGS sequence"/>
</dbReference>
<dbReference type="Gene3D" id="2.60.40.420">
    <property type="entry name" value="Cupredoxins - blue copper proteins"/>
    <property type="match status" value="1"/>
</dbReference>
<dbReference type="AlphaFoldDB" id="A0A1E3GS84"/>
<dbReference type="GO" id="GO:0042597">
    <property type="term" value="C:periplasmic space"/>
    <property type="evidence" value="ECO:0007669"/>
    <property type="project" value="UniProtKB-SubCell"/>
</dbReference>
<evidence type="ECO:0000313" key="8">
    <source>
        <dbReference type="Proteomes" id="UP000094379"/>
    </source>
</evidence>
<feature type="chain" id="PRO_5009027187" description="Azurin" evidence="5">
    <location>
        <begin position="21"/>
        <end position="149"/>
    </location>
</feature>
<evidence type="ECO:0000256" key="3">
    <source>
        <dbReference type="ARBA" id="ARBA00022982"/>
    </source>
</evidence>
<evidence type="ECO:0000256" key="1">
    <source>
        <dbReference type="ARBA" id="ARBA00022448"/>
    </source>
</evidence>
<dbReference type="GO" id="GO:0005507">
    <property type="term" value="F:copper ion binding"/>
    <property type="evidence" value="ECO:0007669"/>
    <property type="project" value="UniProtKB-UniRule"/>
</dbReference>
<dbReference type="PANTHER" id="PTHR38439:SF2">
    <property type="entry name" value="OUTER MEMBRANE PROTEIN H.8"/>
    <property type="match status" value="1"/>
</dbReference>
<dbReference type="RefSeq" id="WP_069295921.1">
    <property type="nucleotide sequence ID" value="NZ_MCRI01000012.1"/>
</dbReference>
<evidence type="ECO:0000256" key="2">
    <source>
        <dbReference type="ARBA" id="ARBA00022723"/>
    </source>
</evidence>
<dbReference type="PANTHER" id="PTHR38439">
    <property type="entry name" value="AURACYANIN-B"/>
    <property type="match status" value="1"/>
</dbReference>
<dbReference type="InterPro" id="IPR014068">
    <property type="entry name" value="Azurin"/>
</dbReference>
<keyword evidence="5" id="KW-0574">Periplasm</keyword>
<sequence>MRFYLLLPLAVSFLPMVAIADDCEVSISAGDSMSFNTRTMDIPMSCEQFTVNFEHTGRLPKGGMGHNWVMTQSSDVQEVVKAGTAAGLANNYLPADDSRVVAATPMLGGGEKASVTFETSSLNANSSYTFFCSFPGHSAMMRGSVNLVE</sequence>
<evidence type="ECO:0000256" key="5">
    <source>
        <dbReference type="RuleBase" id="RU363017"/>
    </source>
</evidence>
<keyword evidence="2 5" id="KW-0479">Metal-binding</keyword>
<dbReference type="Pfam" id="PF00127">
    <property type="entry name" value="Copper-bind"/>
    <property type="match status" value="1"/>
</dbReference>
<keyword evidence="1 5" id="KW-0813">Transport</keyword>
<proteinExistence type="predicted"/>
<accession>A0A1E3GS84</accession>
<dbReference type="STRING" id="291169.A9E74_01455"/>
<dbReference type="InterPro" id="IPR000923">
    <property type="entry name" value="BlueCu_1"/>
</dbReference>
<dbReference type="NCBIfam" id="TIGR02695">
    <property type="entry name" value="azurin"/>
    <property type="match status" value="1"/>
</dbReference>
<comment type="caution">
    <text evidence="7">The sequence shown here is derived from an EMBL/GenBank/DDBJ whole genome shotgun (WGS) entry which is preliminary data.</text>
</comment>
<keyword evidence="4 5" id="KW-0186">Copper</keyword>
<dbReference type="GO" id="GO:0009055">
    <property type="term" value="F:electron transfer activity"/>
    <property type="evidence" value="ECO:0007669"/>
    <property type="project" value="InterPro"/>
</dbReference>
<dbReference type="EMBL" id="MCRI01000012">
    <property type="protein sequence ID" value="ODN66903.1"/>
    <property type="molecule type" value="Genomic_DNA"/>
</dbReference>
<evidence type="ECO:0000313" key="7">
    <source>
        <dbReference type="EMBL" id="ODN66903.1"/>
    </source>
</evidence>
<evidence type="ECO:0000256" key="4">
    <source>
        <dbReference type="ARBA" id="ARBA00023008"/>
    </source>
</evidence>
<feature type="domain" description="Blue (type 1) copper" evidence="6">
    <location>
        <begin position="22"/>
        <end position="147"/>
    </location>
</feature>
<keyword evidence="5" id="KW-0732">Signal</keyword>
<dbReference type="CDD" id="cd13922">
    <property type="entry name" value="Azurin"/>
    <property type="match status" value="1"/>
</dbReference>
<dbReference type="SUPFAM" id="SSF49503">
    <property type="entry name" value="Cupredoxins"/>
    <property type="match status" value="1"/>
</dbReference>
<name>A0A1E3GS84_9GAMM</name>
<reference evidence="7 8" key="1">
    <citation type="submission" date="2016-07" db="EMBL/GenBank/DDBJ databases">
        <title>Draft Genome Sequence of Methylophaga muralis Bur 1.</title>
        <authorList>
            <person name="Vasilenko O.V."/>
            <person name="Doronina N.V."/>
            <person name="Shmareva M.N."/>
            <person name="Tarlachkov S.V."/>
            <person name="Mustakhimov I."/>
            <person name="Trotsenko Y.A."/>
        </authorList>
    </citation>
    <scope>NUCLEOTIDE SEQUENCE [LARGE SCALE GENOMIC DNA]</scope>
    <source>
        <strain evidence="7 8">Bur 1</strain>
    </source>
</reference>
<evidence type="ECO:0000259" key="6">
    <source>
        <dbReference type="Pfam" id="PF00127"/>
    </source>
</evidence>
<organism evidence="7 8">
    <name type="scientific">Methylophaga muralis</name>
    <dbReference type="NCBI Taxonomy" id="291169"/>
    <lineage>
        <taxon>Bacteria</taxon>
        <taxon>Pseudomonadati</taxon>
        <taxon>Pseudomonadota</taxon>
        <taxon>Gammaproteobacteria</taxon>
        <taxon>Thiotrichales</taxon>
        <taxon>Piscirickettsiaceae</taxon>
        <taxon>Methylophaga</taxon>
    </lineage>
</organism>
<feature type="signal peptide" evidence="5">
    <location>
        <begin position="1"/>
        <end position="20"/>
    </location>
</feature>
<protein>
    <recommendedName>
        <fullName evidence="5">Azurin</fullName>
    </recommendedName>
</protein>